<evidence type="ECO:0000313" key="2">
    <source>
        <dbReference type="Proteomes" id="UP000812440"/>
    </source>
</evidence>
<dbReference type="EMBL" id="JAACNH010000885">
    <property type="protein sequence ID" value="KAG8430513.1"/>
    <property type="molecule type" value="Genomic_DNA"/>
</dbReference>
<proteinExistence type="predicted"/>
<organism evidence="1 2">
    <name type="scientific">Hymenochirus boettgeri</name>
    <name type="common">Congo dwarf clawed frog</name>
    <dbReference type="NCBI Taxonomy" id="247094"/>
    <lineage>
        <taxon>Eukaryota</taxon>
        <taxon>Metazoa</taxon>
        <taxon>Chordata</taxon>
        <taxon>Craniata</taxon>
        <taxon>Vertebrata</taxon>
        <taxon>Euteleostomi</taxon>
        <taxon>Amphibia</taxon>
        <taxon>Batrachia</taxon>
        <taxon>Anura</taxon>
        <taxon>Pipoidea</taxon>
        <taxon>Pipidae</taxon>
        <taxon>Pipinae</taxon>
        <taxon>Hymenochirus</taxon>
    </lineage>
</organism>
<sequence>MVTGGVVGTERENWRKWLSHSSMYSLDGKTRR</sequence>
<reference evidence="1" key="1">
    <citation type="thesis" date="2020" institute="ProQuest LLC" country="789 East Eisenhower Parkway, Ann Arbor, MI, USA">
        <title>Comparative Genomics and Chromosome Evolution.</title>
        <authorList>
            <person name="Mudd A.B."/>
        </authorList>
    </citation>
    <scope>NUCLEOTIDE SEQUENCE</scope>
    <source>
        <strain evidence="1">Female2</strain>
        <tissue evidence="1">Blood</tissue>
    </source>
</reference>
<name>A0A8T2IF80_9PIPI</name>
<keyword evidence="2" id="KW-1185">Reference proteome</keyword>
<comment type="caution">
    <text evidence="1">The sequence shown here is derived from an EMBL/GenBank/DDBJ whole genome shotgun (WGS) entry which is preliminary data.</text>
</comment>
<dbReference type="AlphaFoldDB" id="A0A8T2IF80"/>
<accession>A0A8T2IF80</accession>
<dbReference type="Proteomes" id="UP000812440">
    <property type="component" value="Unassembled WGS sequence"/>
</dbReference>
<protein>
    <submittedName>
        <fullName evidence="1">Uncharacterized protein</fullName>
    </submittedName>
</protein>
<gene>
    <name evidence="1" type="ORF">GDO86_020458</name>
</gene>
<evidence type="ECO:0000313" key="1">
    <source>
        <dbReference type="EMBL" id="KAG8430513.1"/>
    </source>
</evidence>